<evidence type="ECO:0000313" key="19">
    <source>
        <dbReference type="WBParaSite" id="GPLIN_000682200"/>
    </source>
</evidence>
<feature type="transmembrane region" description="Helical" evidence="16">
    <location>
        <begin position="194"/>
        <end position="213"/>
    </location>
</feature>
<dbReference type="NCBIfam" id="TIGR01494">
    <property type="entry name" value="ATPase_P-type"/>
    <property type="match status" value="1"/>
</dbReference>
<dbReference type="PRINTS" id="PR00119">
    <property type="entry name" value="CATATPASE"/>
</dbReference>
<dbReference type="GO" id="GO:0005391">
    <property type="term" value="F:P-type sodium:potassium-exchanging transporter activity"/>
    <property type="evidence" value="ECO:0007669"/>
    <property type="project" value="UniProtKB-EC"/>
</dbReference>
<comment type="function">
    <text evidence="11">This is the catalytic component of the active enzyme, which catalyzes the hydrolysis of ATP coupled with the exchange of sodium and potassium ions across the plasma membrane. This action creates the electrochemical gradient of sodium and potassium ions, providing the energy for active transport of various nutrients.</text>
</comment>
<evidence type="ECO:0000256" key="12">
    <source>
        <dbReference type="ARBA" id="ARBA00038795"/>
    </source>
</evidence>
<dbReference type="GO" id="GO:0016887">
    <property type="term" value="F:ATP hydrolysis activity"/>
    <property type="evidence" value="ECO:0007669"/>
    <property type="project" value="InterPro"/>
</dbReference>
<comment type="subcellular location">
    <subcellularLocation>
        <location evidence="1">Cell membrane</location>
        <topology evidence="1">Multi-pass membrane protein</topology>
    </subcellularLocation>
</comment>
<dbReference type="GO" id="GO:0005886">
    <property type="term" value="C:plasma membrane"/>
    <property type="evidence" value="ECO:0007669"/>
    <property type="project" value="UniProtKB-SubCell"/>
</dbReference>
<feature type="region of interest" description="Disordered" evidence="15">
    <location>
        <begin position="48"/>
        <end position="73"/>
    </location>
</feature>
<dbReference type="PROSITE" id="PS00154">
    <property type="entry name" value="ATPASE_E1_E2"/>
    <property type="match status" value="1"/>
</dbReference>
<keyword evidence="2" id="KW-1003">Cell membrane</keyword>
<dbReference type="GO" id="GO:0005524">
    <property type="term" value="F:ATP binding"/>
    <property type="evidence" value="ECO:0007669"/>
    <property type="project" value="UniProtKB-KW"/>
</dbReference>
<dbReference type="InterPro" id="IPR018303">
    <property type="entry name" value="ATPase_P-typ_P_site"/>
</dbReference>
<dbReference type="PANTHER" id="PTHR43294:SF13">
    <property type="entry name" value="SODIUM_POTASSIUM-TRANSPORTING ATPASE SUBUNIT ALPHA"/>
    <property type="match status" value="1"/>
</dbReference>
<evidence type="ECO:0000313" key="18">
    <source>
        <dbReference type="Proteomes" id="UP000050741"/>
    </source>
</evidence>
<feature type="transmembrane region" description="Helical" evidence="16">
    <location>
        <begin position="160"/>
        <end position="179"/>
    </location>
</feature>
<keyword evidence="6" id="KW-0067">ATP-binding</keyword>
<dbReference type="WBParaSite" id="GPLIN_000682200">
    <property type="protein sequence ID" value="GPLIN_000682200"/>
    <property type="gene ID" value="GPLIN_000682200"/>
</dbReference>
<dbReference type="SMART" id="SM00831">
    <property type="entry name" value="Cation_ATPase_N"/>
    <property type="match status" value="1"/>
</dbReference>
<dbReference type="GO" id="GO:1902600">
    <property type="term" value="P:proton transmembrane transport"/>
    <property type="evidence" value="ECO:0007669"/>
    <property type="project" value="TreeGrafter"/>
</dbReference>
<feature type="domain" description="Cation-transporting P-type ATPase N-terminal" evidence="17">
    <location>
        <begin position="106"/>
        <end position="180"/>
    </location>
</feature>
<dbReference type="FunFam" id="1.20.1110.10:FF:000038">
    <property type="entry name" value="Sodium/potassium-transporting ATPase subunit alpha"/>
    <property type="match status" value="1"/>
</dbReference>
<keyword evidence="4 16" id="KW-0812">Transmembrane</keyword>
<dbReference type="GO" id="GO:0030007">
    <property type="term" value="P:intracellular potassium ion homeostasis"/>
    <property type="evidence" value="ECO:0007669"/>
    <property type="project" value="TreeGrafter"/>
</dbReference>
<dbReference type="Pfam" id="PF00689">
    <property type="entry name" value="Cation_ATPase_C"/>
    <property type="match status" value="1"/>
</dbReference>
<evidence type="ECO:0000259" key="17">
    <source>
        <dbReference type="SMART" id="SM00831"/>
    </source>
</evidence>
<reference evidence="19" key="3">
    <citation type="submission" date="2016-06" db="UniProtKB">
        <authorList>
            <consortium name="WormBaseParasite"/>
        </authorList>
    </citation>
    <scope>IDENTIFICATION</scope>
</reference>
<keyword evidence="18" id="KW-1185">Reference proteome</keyword>
<evidence type="ECO:0000256" key="6">
    <source>
        <dbReference type="ARBA" id="ARBA00022840"/>
    </source>
</evidence>
<feature type="transmembrane region" description="Helical" evidence="16">
    <location>
        <begin position="735"/>
        <end position="751"/>
    </location>
</feature>
<dbReference type="InterPro" id="IPR023298">
    <property type="entry name" value="ATPase_P-typ_TM_dom_sf"/>
</dbReference>
<keyword evidence="7 16" id="KW-1133">Transmembrane helix</keyword>
<keyword evidence="5" id="KW-0547">Nucleotide-binding</keyword>
<organism evidence="18 19">
    <name type="scientific">Globodera pallida</name>
    <name type="common">Potato cyst nematode worm</name>
    <name type="synonym">Heterodera pallida</name>
    <dbReference type="NCBI Taxonomy" id="36090"/>
    <lineage>
        <taxon>Eukaryota</taxon>
        <taxon>Metazoa</taxon>
        <taxon>Ecdysozoa</taxon>
        <taxon>Nematoda</taxon>
        <taxon>Chromadorea</taxon>
        <taxon>Rhabditida</taxon>
        <taxon>Tylenchina</taxon>
        <taxon>Tylenchomorpha</taxon>
        <taxon>Tylenchoidea</taxon>
        <taxon>Heteroderidae</taxon>
        <taxon>Heteroderinae</taxon>
        <taxon>Globodera</taxon>
    </lineage>
</organism>
<dbReference type="InterPro" id="IPR006068">
    <property type="entry name" value="ATPase_P-typ_cation-transptr_C"/>
</dbReference>
<dbReference type="Gene3D" id="1.20.1110.10">
    <property type="entry name" value="Calcium-transporting ATPase, transmembrane domain"/>
    <property type="match status" value="2"/>
</dbReference>
<sequence>MTDEEESDAKIRSRSESYRLATTAGGGGQIVADKSTTFTETTILLSPVEENAGGISPMENGPKTNSPALLESETIGKKEKCEKKLRLKKKKKEEDLEELKKEMKMDEHRIPLSDLCNLYETDLEKGMTSTHADFVLARDGPNALSPPRTTPEWVKFCKNLFGGFALLLWVGAGLCYVAYSVDAITLERPSKDNLYLGIVLMSVVIITGCFQYFQERKSSKIMESFKNLVPTYALVVRDGEKRQIPSSQLVVGDVVEVKGGDRVPADIRIVQAHAFKVDNSSLTGESEPQSRSPECTHDEPLETRNLAFFSTNAVEGTAIGVVVNTGDRTVMGRIAHLASDLDAGTTPIAREIEHFIHIITTVAVFLGVTFFIIAFLLGLIATVTVCLTLTAKRMAQKNCLVKNLEAVETLGSTSTICSDKTGTLTQNRMTVAHTWQDLHIDNINTAEDARGKDYGMKLDSGTGQALLRVAALCNRAEFKPGQDIVPILKRDCTGDASEVALLKFAQLSLPGEGGVNEFRRQIPKSIAYTLTSNIPEISPFLMYILFGIPLPLGTVTILCIDLGTDMVPAISLAYEEAESDIMKRQPRDPIRDKLVNERLISLAYGQIGMIQASAGFFTYFWIMADNGFLPRDLYQLRAEWDSRAINNVVDSYGQEWTYVDRKILEHTCQTAYFVSIVIVQWADLIISKTRRNSIVQQGMSNWVLNIGLVFETALAAFLCYCPGLDNGLRMYGLRFSWWFPAVPFSVLIFVYDELRRYLIRRFPGGWVERETYY</sequence>
<evidence type="ECO:0000256" key="3">
    <source>
        <dbReference type="ARBA" id="ARBA00022607"/>
    </source>
</evidence>
<keyword evidence="14" id="KW-0175">Coiled coil</keyword>
<keyword evidence="10" id="KW-0406">Ion transport</keyword>
<evidence type="ECO:0000256" key="15">
    <source>
        <dbReference type="SAM" id="MobiDB-lite"/>
    </source>
</evidence>
<evidence type="ECO:0000256" key="2">
    <source>
        <dbReference type="ARBA" id="ARBA00022475"/>
    </source>
</evidence>
<dbReference type="InterPro" id="IPR059000">
    <property type="entry name" value="ATPase_P-type_domA"/>
</dbReference>
<feature type="region of interest" description="Disordered" evidence="15">
    <location>
        <begin position="1"/>
        <end position="33"/>
    </location>
</feature>
<feature type="transmembrane region" description="Helical" evidence="16">
    <location>
        <begin position="540"/>
        <end position="560"/>
    </location>
</feature>
<reference evidence="18" key="1">
    <citation type="submission" date="2013-12" db="EMBL/GenBank/DDBJ databases">
        <authorList>
            <person name="Aslett M."/>
        </authorList>
    </citation>
    <scope>NUCLEOTIDE SEQUENCE [LARGE SCALE GENOMIC DNA]</scope>
    <source>
        <strain evidence="18">Lindley</strain>
    </source>
</reference>
<dbReference type="Pfam" id="PF13246">
    <property type="entry name" value="Cation_ATPase"/>
    <property type="match status" value="1"/>
</dbReference>
<dbReference type="SUPFAM" id="SSF81653">
    <property type="entry name" value="Calcium ATPase, transduction domain A"/>
    <property type="match status" value="1"/>
</dbReference>
<dbReference type="SUPFAM" id="SSF81660">
    <property type="entry name" value="Metal cation-transporting ATPase, ATP-binding domain N"/>
    <property type="match status" value="1"/>
</dbReference>
<evidence type="ECO:0000256" key="1">
    <source>
        <dbReference type="ARBA" id="ARBA00004651"/>
    </source>
</evidence>
<dbReference type="Gene3D" id="3.40.50.1000">
    <property type="entry name" value="HAD superfamily/HAD-like"/>
    <property type="match status" value="1"/>
</dbReference>
<dbReference type="InterPro" id="IPR050510">
    <property type="entry name" value="Cation_transp_ATPase_P-type"/>
</dbReference>
<evidence type="ECO:0000256" key="8">
    <source>
        <dbReference type="ARBA" id="ARBA00023053"/>
    </source>
</evidence>
<dbReference type="GO" id="GO:0036376">
    <property type="term" value="P:sodium ion export across plasma membrane"/>
    <property type="evidence" value="ECO:0007669"/>
    <property type="project" value="TreeGrafter"/>
</dbReference>
<evidence type="ECO:0000256" key="4">
    <source>
        <dbReference type="ARBA" id="ARBA00022692"/>
    </source>
</evidence>
<dbReference type="Pfam" id="PF00690">
    <property type="entry name" value="Cation_ATPase_N"/>
    <property type="match status" value="1"/>
</dbReference>
<feature type="compositionally biased region" description="Basic and acidic residues" evidence="15">
    <location>
        <begin position="8"/>
        <end position="17"/>
    </location>
</feature>
<keyword evidence="9 16" id="KW-0472">Membrane</keyword>
<evidence type="ECO:0000256" key="16">
    <source>
        <dbReference type="SAM" id="Phobius"/>
    </source>
</evidence>
<keyword evidence="8" id="KW-0915">Sodium</keyword>
<feature type="transmembrane region" description="Helical" evidence="16">
    <location>
        <begin position="599"/>
        <end position="622"/>
    </location>
</feature>
<keyword evidence="3" id="KW-0630">Potassium</keyword>
<proteinExistence type="predicted"/>
<dbReference type="InterPro" id="IPR023214">
    <property type="entry name" value="HAD_sf"/>
</dbReference>
<keyword evidence="10" id="KW-0739">Sodium transport</keyword>
<keyword evidence="10" id="KW-0813">Transport</keyword>
<dbReference type="PANTHER" id="PTHR43294">
    <property type="entry name" value="SODIUM/POTASSIUM-TRANSPORTING ATPASE SUBUNIT ALPHA"/>
    <property type="match status" value="1"/>
</dbReference>
<comment type="subunit">
    <text evidence="12">The sodium/potassium-transporting ATPase is composed of a catalytic alpha subunit, an auxiliary non-catalytic beta subunit and an additional regulatory subunit.</text>
</comment>
<dbReference type="GO" id="GO:0006883">
    <property type="term" value="P:intracellular sodium ion homeostasis"/>
    <property type="evidence" value="ECO:0007669"/>
    <property type="project" value="TreeGrafter"/>
</dbReference>
<dbReference type="AlphaFoldDB" id="A0A183C1S8"/>
<evidence type="ECO:0000256" key="10">
    <source>
        <dbReference type="ARBA" id="ARBA00023201"/>
    </source>
</evidence>
<dbReference type="GO" id="GO:1990573">
    <property type="term" value="P:potassium ion import across plasma membrane"/>
    <property type="evidence" value="ECO:0007669"/>
    <property type="project" value="TreeGrafter"/>
</dbReference>
<feature type="transmembrane region" description="Helical" evidence="16">
    <location>
        <begin position="355"/>
        <end position="380"/>
    </location>
</feature>
<evidence type="ECO:0000256" key="9">
    <source>
        <dbReference type="ARBA" id="ARBA00023136"/>
    </source>
</evidence>
<reference evidence="18" key="2">
    <citation type="submission" date="2014-05" db="EMBL/GenBank/DDBJ databases">
        <title>The genome and life-stage specific transcriptomes of Globodera pallida elucidate key aspects of plant parasitism by a cyst nematode.</title>
        <authorList>
            <person name="Cotton J.A."/>
            <person name="Lilley C.J."/>
            <person name="Jones L.M."/>
            <person name="Kikuchi T."/>
            <person name="Reid A.J."/>
            <person name="Thorpe P."/>
            <person name="Tsai I.J."/>
            <person name="Beasley H."/>
            <person name="Blok V."/>
            <person name="Cock P.J.A."/>
            <person name="Van den Akker S.E."/>
            <person name="Holroyd N."/>
            <person name="Hunt M."/>
            <person name="Mantelin S."/>
            <person name="Naghra H."/>
            <person name="Pain A."/>
            <person name="Palomares-Rius J.E."/>
            <person name="Zarowiecki M."/>
            <person name="Berriman M."/>
            <person name="Jones J.T."/>
            <person name="Urwin P.E."/>
        </authorList>
    </citation>
    <scope>NUCLEOTIDE SEQUENCE [LARGE SCALE GENOMIC DNA]</scope>
    <source>
        <strain evidence="18">Lindley</strain>
    </source>
</reference>
<dbReference type="InterPro" id="IPR001757">
    <property type="entry name" value="P_typ_ATPase"/>
</dbReference>
<dbReference type="FunFam" id="2.70.150.10:FF:000003">
    <property type="entry name" value="Sodium/potassium-transporting ATPase subunit alpha"/>
    <property type="match status" value="1"/>
</dbReference>
<dbReference type="InterPro" id="IPR004014">
    <property type="entry name" value="ATPase_P-typ_cation-transptr_N"/>
</dbReference>
<dbReference type="InterPro" id="IPR008250">
    <property type="entry name" value="ATPase_P-typ_transduc_dom_A_sf"/>
</dbReference>
<protein>
    <recommendedName>
        <fullName evidence="13">Na(+)/K(+)-exchanging ATPase</fullName>
        <ecNumber evidence="13">7.2.2.13</ecNumber>
    </recommendedName>
</protein>
<dbReference type="InterPro" id="IPR023299">
    <property type="entry name" value="ATPase_P-typ_cyto_dom_N"/>
</dbReference>
<evidence type="ECO:0000256" key="5">
    <source>
        <dbReference type="ARBA" id="ARBA00022741"/>
    </source>
</evidence>
<evidence type="ECO:0000256" key="13">
    <source>
        <dbReference type="ARBA" id="ARBA00039096"/>
    </source>
</evidence>
<feature type="transmembrane region" description="Helical" evidence="16">
    <location>
        <begin position="670"/>
        <end position="687"/>
    </location>
</feature>
<feature type="coiled-coil region" evidence="14">
    <location>
        <begin position="78"/>
        <end position="109"/>
    </location>
</feature>
<evidence type="ECO:0000256" key="14">
    <source>
        <dbReference type="SAM" id="Coils"/>
    </source>
</evidence>
<dbReference type="Pfam" id="PF00122">
    <property type="entry name" value="E1-E2_ATPase"/>
    <property type="match status" value="1"/>
</dbReference>
<keyword evidence="3" id="KW-0633">Potassium transport</keyword>
<dbReference type="EC" id="7.2.2.13" evidence="13"/>
<dbReference type="Gene3D" id="2.70.150.10">
    <property type="entry name" value="Calcium-transporting ATPase, cytoplasmic transduction domain A"/>
    <property type="match status" value="1"/>
</dbReference>
<dbReference type="Gene3D" id="3.40.1110.10">
    <property type="entry name" value="Calcium-transporting ATPase, cytoplasmic domain N"/>
    <property type="match status" value="1"/>
</dbReference>
<evidence type="ECO:0000256" key="11">
    <source>
        <dbReference type="ARBA" id="ARBA00037422"/>
    </source>
</evidence>
<dbReference type="PRINTS" id="PR00121">
    <property type="entry name" value="NAKATPASE"/>
</dbReference>
<feature type="transmembrane region" description="Helical" evidence="16">
    <location>
        <begin position="699"/>
        <end position="723"/>
    </location>
</feature>
<name>A0A183C1S8_GLOPA</name>
<accession>A0A183C1S8</accession>
<dbReference type="Proteomes" id="UP000050741">
    <property type="component" value="Unassembled WGS sequence"/>
</dbReference>
<evidence type="ECO:0000256" key="7">
    <source>
        <dbReference type="ARBA" id="ARBA00022989"/>
    </source>
</evidence>
<dbReference type="SUPFAM" id="SSF81665">
    <property type="entry name" value="Calcium ATPase, transmembrane domain M"/>
    <property type="match status" value="1"/>
</dbReference>
<keyword evidence="3" id="KW-0740">Sodium/potassium transport</keyword>